<keyword evidence="3" id="KW-1185">Reference proteome</keyword>
<name>A0ABR2WJJ5_9FUNG</name>
<sequence>MVSPRSVSSSSHSTNHSADTFSVRSRRSSMSSHTSYTSSGSQKCSVVTDNSSRIPNLLFQEGQLSQRTRFRARNGALSPSTFKNNKENISVETPTPLSRQTTKLPEGVWYCQVPPRPAFFPYHNNSVFLPTGKGQELVTQLSAQPTQEITQQYTVSDTPARKIRRRSYSGTQLASCPSREILPTVVSRTYTSCHGNDSRTSLPGSLTQEKLNLLRKIRQMITNKKKSSVSKKKSLLKFSVTEIKPTQQVLRNKKRRSVGEPLIAGPEYSKIHAC</sequence>
<reference evidence="2 3" key="1">
    <citation type="submission" date="2023-04" db="EMBL/GenBank/DDBJ databases">
        <title>Genome of Basidiobolus ranarum AG-B5.</title>
        <authorList>
            <person name="Stajich J.E."/>
            <person name="Carter-House D."/>
            <person name="Gryganskyi A."/>
        </authorList>
    </citation>
    <scope>NUCLEOTIDE SEQUENCE [LARGE SCALE GENOMIC DNA]</scope>
    <source>
        <strain evidence="2 3">AG-B5</strain>
    </source>
</reference>
<dbReference type="Proteomes" id="UP001479436">
    <property type="component" value="Unassembled WGS sequence"/>
</dbReference>
<evidence type="ECO:0000256" key="1">
    <source>
        <dbReference type="SAM" id="MobiDB-lite"/>
    </source>
</evidence>
<evidence type="ECO:0000313" key="2">
    <source>
        <dbReference type="EMBL" id="KAK9761670.1"/>
    </source>
</evidence>
<protein>
    <submittedName>
        <fullName evidence="2">Uncharacterized protein</fullName>
    </submittedName>
</protein>
<gene>
    <name evidence="2" type="ORF">K7432_013258</name>
</gene>
<feature type="compositionally biased region" description="Low complexity" evidence="1">
    <location>
        <begin position="1"/>
        <end position="41"/>
    </location>
</feature>
<feature type="region of interest" description="Disordered" evidence="1">
    <location>
        <begin position="1"/>
        <end position="47"/>
    </location>
</feature>
<accession>A0ABR2WJJ5</accession>
<evidence type="ECO:0000313" key="3">
    <source>
        <dbReference type="Proteomes" id="UP001479436"/>
    </source>
</evidence>
<feature type="compositionally biased region" description="Polar residues" evidence="1">
    <location>
        <begin position="77"/>
        <end position="99"/>
    </location>
</feature>
<feature type="region of interest" description="Disordered" evidence="1">
    <location>
        <begin position="76"/>
        <end position="99"/>
    </location>
</feature>
<dbReference type="EMBL" id="JASJQH010001276">
    <property type="protein sequence ID" value="KAK9761670.1"/>
    <property type="molecule type" value="Genomic_DNA"/>
</dbReference>
<comment type="caution">
    <text evidence="2">The sequence shown here is derived from an EMBL/GenBank/DDBJ whole genome shotgun (WGS) entry which is preliminary data.</text>
</comment>
<organism evidence="2 3">
    <name type="scientific">Basidiobolus ranarum</name>
    <dbReference type="NCBI Taxonomy" id="34480"/>
    <lineage>
        <taxon>Eukaryota</taxon>
        <taxon>Fungi</taxon>
        <taxon>Fungi incertae sedis</taxon>
        <taxon>Zoopagomycota</taxon>
        <taxon>Entomophthoromycotina</taxon>
        <taxon>Basidiobolomycetes</taxon>
        <taxon>Basidiobolales</taxon>
        <taxon>Basidiobolaceae</taxon>
        <taxon>Basidiobolus</taxon>
    </lineage>
</organism>
<proteinExistence type="predicted"/>